<comment type="caution">
    <text evidence="1">The sequence shown here is derived from an EMBL/GenBank/DDBJ whole genome shotgun (WGS) entry which is preliminary data.</text>
</comment>
<reference evidence="1" key="1">
    <citation type="submission" date="2022-07" db="EMBL/GenBank/DDBJ databases">
        <title>Genome Sequence of Physisporinus lineatus.</title>
        <authorList>
            <person name="Buettner E."/>
        </authorList>
    </citation>
    <scope>NUCLEOTIDE SEQUENCE</scope>
    <source>
        <strain evidence="1">VT162</strain>
    </source>
</reference>
<dbReference type="AlphaFoldDB" id="A0AAD5VF92"/>
<proteinExistence type="predicted"/>
<sequence>MAPRRPPIRQGSVLPYCYLRDDRDFALSDSLKAWRNAVALARYGPDLARMPGIASYVLSDHSLERIVDCAHFHRLQSPVDLLVETQWMEAIAMADDILGLVNAIYYPTPPPSSSEIDQDGPVSTTTT</sequence>
<keyword evidence="2" id="KW-1185">Reference proteome</keyword>
<organism evidence="1 2">
    <name type="scientific">Meripilus lineatus</name>
    <dbReference type="NCBI Taxonomy" id="2056292"/>
    <lineage>
        <taxon>Eukaryota</taxon>
        <taxon>Fungi</taxon>
        <taxon>Dikarya</taxon>
        <taxon>Basidiomycota</taxon>
        <taxon>Agaricomycotina</taxon>
        <taxon>Agaricomycetes</taxon>
        <taxon>Polyporales</taxon>
        <taxon>Meripilaceae</taxon>
        <taxon>Meripilus</taxon>
    </lineage>
</organism>
<evidence type="ECO:0000313" key="1">
    <source>
        <dbReference type="EMBL" id="KAJ3490738.1"/>
    </source>
</evidence>
<name>A0AAD5VF92_9APHY</name>
<evidence type="ECO:0000313" key="2">
    <source>
        <dbReference type="Proteomes" id="UP001212997"/>
    </source>
</evidence>
<accession>A0AAD5VF92</accession>
<protein>
    <submittedName>
        <fullName evidence="1">Uncharacterized protein</fullName>
    </submittedName>
</protein>
<dbReference type="Proteomes" id="UP001212997">
    <property type="component" value="Unassembled WGS sequence"/>
</dbReference>
<gene>
    <name evidence="1" type="ORF">NLI96_g1233</name>
</gene>
<dbReference type="EMBL" id="JANAWD010000023">
    <property type="protein sequence ID" value="KAJ3490738.1"/>
    <property type="molecule type" value="Genomic_DNA"/>
</dbReference>